<dbReference type="AlphaFoldDB" id="A0A5B8MLP3"/>
<feature type="region of interest" description="Disordered" evidence="2">
    <location>
        <begin position="1"/>
        <end position="104"/>
    </location>
</feature>
<sequence length="609" mass="66174">MSLNSYDLLSLNGGTAEGHQLSKSAKKRRNRKAKAAEREKEVQESKGKGKAKGETGSAKKESTTTKVVNLGTGNERTNGKKSGAFTPVQRRRENGQSKTETSVVVQQANATVDQGASSSAKSQGSSNRDAVLLVKNLLDDKNQELAGDLKKQLASSISDAQKSGEYGLRAAEAVLSVSSDVKGLGANASLASKSRQFLVEIVSVLTTIDASQEGSKSEEHRKNVKDKFERLSKAKQVQSGPKLLEKARVTLDWNKLVSKELVKSLGGVKEDPSDRLSSIIKRFKDSCLDEQGALLRSGDSSGYELPPEILKIDSEISQLEQKIAELKAKRGSIMEKHRSKQSAEKKHLLSFFDRAMESASKLDSEFAGLKNVLNSGGKRAKATKEQADLLARYVSTLISLAACKTIQQKELHSRFEFYVQQIAEFANDTNSDNESFVKKLSTMATNALNDSTDICETIVGIATRIEKYTSQLQVKTLDVAPGAMKEFHENVAKLQDFHRQTVEKAQSDPSMNFASASVSDVQRASTIIKRALKDLKLTGKEVEAAAPAEKAAKATAPKSDGKKTTEGKEKKTETKEGAKEAKKLAPAEIPKESAWGRSDTSTLFSPKKE</sequence>
<evidence type="ECO:0000313" key="3">
    <source>
        <dbReference type="EMBL" id="QDZ21393.1"/>
    </source>
</evidence>
<feature type="compositionally biased region" description="Polar residues" evidence="2">
    <location>
        <begin position="64"/>
        <end position="76"/>
    </location>
</feature>
<evidence type="ECO:0000313" key="4">
    <source>
        <dbReference type="Proteomes" id="UP000316726"/>
    </source>
</evidence>
<evidence type="ECO:0000256" key="1">
    <source>
        <dbReference type="SAM" id="Coils"/>
    </source>
</evidence>
<feature type="region of interest" description="Disordered" evidence="2">
    <location>
        <begin position="543"/>
        <end position="609"/>
    </location>
</feature>
<feature type="compositionally biased region" description="Basic and acidic residues" evidence="2">
    <location>
        <begin position="34"/>
        <end position="63"/>
    </location>
</feature>
<name>A0A5B8MLP3_9CHLO</name>
<feature type="compositionally biased region" description="Low complexity" evidence="2">
    <location>
        <begin position="544"/>
        <end position="558"/>
    </location>
</feature>
<feature type="compositionally biased region" description="Basic residues" evidence="2">
    <location>
        <begin position="24"/>
        <end position="33"/>
    </location>
</feature>
<feature type="compositionally biased region" description="Basic and acidic residues" evidence="2">
    <location>
        <begin position="559"/>
        <end position="591"/>
    </location>
</feature>
<keyword evidence="1" id="KW-0175">Coiled coil</keyword>
<dbReference type="EMBL" id="CP031038">
    <property type="protein sequence ID" value="QDZ21393.1"/>
    <property type="molecule type" value="Genomic_DNA"/>
</dbReference>
<proteinExistence type="predicted"/>
<feature type="compositionally biased region" description="Polar residues" evidence="2">
    <location>
        <begin position="598"/>
        <end position="609"/>
    </location>
</feature>
<feature type="coiled-coil region" evidence="1">
    <location>
        <begin position="309"/>
        <end position="336"/>
    </location>
</feature>
<evidence type="ECO:0000256" key="2">
    <source>
        <dbReference type="SAM" id="MobiDB-lite"/>
    </source>
</evidence>
<gene>
    <name evidence="3" type="ORF">A3770_05p39110</name>
</gene>
<keyword evidence="4" id="KW-1185">Reference proteome</keyword>
<dbReference type="Proteomes" id="UP000316726">
    <property type="component" value="Chromosome 5"/>
</dbReference>
<reference evidence="3 4" key="1">
    <citation type="submission" date="2018-07" db="EMBL/GenBank/DDBJ databases">
        <title>The complete nuclear genome of the prasinophyte Chloropicon primus (CCMP1205).</title>
        <authorList>
            <person name="Pombert J.-F."/>
            <person name="Otis C."/>
            <person name="Turmel M."/>
            <person name="Lemieux C."/>
        </authorList>
    </citation>
    <scope>NUCLEOTIDE SEQUENCE [LARGE SCALE GENOMIC DNA]</scope>
    <source>
        <strain evidence="3 4">CCMP1205</strain>
    </source>
</reference>
<organism evidence="3 4">
    <name type="scientific">Chloropicon primus</name>
    <dbReference type="NCBI Taxonomy" id="1764295"/>
    <lineage>
        <taxon>Eukaryota</taxon>
        <taxon>Viridiplantae</taxon>
        <taxon>Chlorophyta</taxon>
        <taxon>Chloropicophyceae</taxon>
        <taxon>Chloropicales</taxon>
        <taxon>Chloropicaceae</taxon>
        <taxon>Chloropicon</taxon>
    </lineage>
</organism>
<protein>
    <submittedName>
        <fullName evidence="3">Uncharacterized protein</fullName>
    </submittedName>
</protein>
<accession>A0A5B8MLP3</accession>